<feature type="non-terminal residue" evidence="8">
    <location>
        <position position="1"/>
    </location>
</feature>
<evidence type="ECO:0008006" key="10">
    <source>
        <dbReference type="Google" id="ProtNLM"/>
    </source>
</evidence>
<gene>
    <name evidence="8" type="ORF">J437_LFUL015539</name>
</gene>
<comment type="caution">
    <text evidence="8">The sequence shown here is derived from an EMBL/GenBank/DDBJ whole genome shotgun (WGS) entry which is preliminary data.</text>
</comment>
<reference evidence="8" key="1">
    <citation type="submission" date="2013-04" db="EMBL/GenBank/DDBJ databases">
        <authorList>
            <person name="Qu J."/>
            <person name="Murali S.C."/>
            <person name="Bandaranaike D."/>
            <person name="Bellair M."/>
            <person name="Blankenburg K."/>
            <person name="Chao H."/>
            <person name="Dinh H."/>
            <person name="Doddapaneni H."/>
            <person name="Downs B."/>
            <person name="Dugan-Rocha S."/>
            <person name="Elkadiri S."/>
            <person name="Gnanaolivu R.D."/>
            <person name="Hernandez B."/>
            <person name="Javaid M."/>
            <person name="Jayaseelan J.C."/>
            <person name="Lee S."/>
            <person name="Li M."/>
            <person name="Ming W."/>
            <person name="Munidasa M."/>
            <person name="Muniz J."/>
            <person name="Nguyen L."/>
            <person name="Ongeri F."/>
            <person name="Osuji N."/>
            <person name="Pu L.-L."/>
            <person name="Puazo M."/>
            <person name="Qu C."/>
            <person name="Quiroz J."/>
            <person name="Raj R."/>
            <person name="Weissenberger G."/>
            <person name="Xin Y."/>
            <person name="Zou X."/>
            <person name="Han Y."/>
            <person name="Richards S."/>
            <person name="Worley K."/>
            <person name="Muzny D."/>
            <person name="Gibbs R."/>
        </authorList>
    </citation>
    <scope>NUCLEOTIDE SEQUENCE</scope>
    <source>
        <strain evidence="8">Sampled in the wild</strain>
    </source>
</reference>
<evidence type="ECO:0000256" key="3">
    <source>
        <dbReference type="ARBA" id="ARBA00022490"/>
    </source>
</evidence>
<evidence type="ECO:0000256" key="5">
    <source>
        <dbReference type="ARBA" id="ARBA00023212"/>
    </source>
</evidence>
<evidence type="ECO:0000256" key="6">
    <source>
        <dbReference type="SAM" id="Coils"/>
    </source>
</evidence>
<dbReference type="PANTHER" id="PTHR12268">
    <property type="entry name" value="E3 UBIQUITIN-PROTEIN LIGASE KCMF1"/>
    <property type="match status" value="1"/>
</dbReference>
<dbReference type="Proteomes" id="UP000792457">
    <property type="component" value="Unassembled WGS sequence"/>
</dbReference>
<keyword evidence="4" id="KW-0106">Calcium</keyword>
<evidence type="ECO:0000256" key="1">
    <source>
        <dbReference type="ARBA" id="ARBA00004413"/>
    </source>
</evidence>
<evidence type="ECO:0000313" key="8">
    <source>
        <dbReference type="EMBL" id="KAG8234824.1"/>
    </source>
</evidence>
<reference evidence="8" key="2">
    <citation type="submission" date="2017-10" db="EMBL/GenBank/DDBJ databases">
        <title>Ladona fulva Genome sequencing and assembly.</title>
        <authorList>
            <person name="Murali S."/>
            <person name="Richards S."/>
            <person name="Bandaranaike D."/>
            <person name="Bellair M."/>
            <person name="Blankenburg K."/>
            <person name="Chao H."/>
            <person name="Dinh H."/>
            <person name="Doddapaneni H."/>
            <person name="Dugan-Rocha S."/>
            <person name="Elkadiri S."/>
            <person name="Gnanaolivu R."/>
            <person name="Hernandez B."/>
            <person name="Skinner E."/>
            <person name="Javaid M."/>
            <person name="Lee S."/>
            <person name="Li M."/>
            <person name="Ming W."/>
            <person name="Munidasa M."/>
            <person name="Muniz J."/>
            <person name="Nguyen L."/>
            <person name="Hughes D."/>
            <person name="Osuji N."/>
            <person name="Pu L.-L."/>
            <person name="Puazo M."/>
            <person name="Qu C."/>
            <person name="Quiroz J."/>
            <person name="Raj R."/>
            <person name="Weissenberger G."/>
            <person name="Xin Y."/>
            <person name="Zou X."/>
            <person name="Han Y."/>
            <person name="Worley K."/>
            <person name="Muzny D."/>
            <person name="Gibbs R."/>
        </authorList>
    </citation>
    <scope>NUCLEOTIDE SEQUENCE</scope>
    <source>
        <strain evidence="8">Sampled in the wild</strain>
    </source>
</reference>
<dbReference type="GO" id="GO:0005886">
    <property type="term" value="C:plasma membrane"/>
    <property type="evidence" value="ECO:0007669"/>
    <property type="project" value="TreeGrafter"/>
</dbReference>
<dbReference type="GO" id="GO:0045202">
    <property type="term" value="C:synapse"/>
    <property type="evidence" value="ECO:0007669"/>
    <property type="project" value="GOC"/>
</dbReference>
<dbReference type="EMBL" id="KZ308848">
    <property type="protein sequence ID" value="KAG8234824.1"/>
    <property type="molecule type" value="Genomic_DNA"/>
</dbReference>
<keyword evidence="9" id="KW-1185">Reference proteome</keyword>
<feature type="coiled-coil region" evidence="6">
    <location>
        <begin position="25"/>
        <end position="55"/>
    </location>
</feature>
<proteinExistence type="predicted"/>
<organism evidence="8 9">
    <name type="scientific">Ladona fulva</name>
    <name type="common">Scarce chaser dragonfly</name>
    <name type="synonym">Libellula fulva</name>
    <dbReference type="NCBI Taxonomy" id="123851"/>
    <lineage>
        <taxon>Eukaryota</taxon>
        <taxon>Metazoa</taxon>
        <taxon>Ecdysozoa</taxon>
        <taxon>Arthropoda</taxon>
        <taxon>Hexapoda</taxon>
        <taxon>Insecta</taxon>
        <taxon>Pterygota</taxon>
        <taxon>Palaeoptera</taxon>
        <taxon>Odonata</taxon>
        <taxon>Epiprocta</taxon>
        <taxon>Anisoptera</taxon>
        <taxon>Libelluloidea</taxon>
        <taxon>Libellulidae</taxon>
        <taxon>Ladona</taxon>
    </lineage>
</organism>
<evidence type="ECO:0000313" key="9">
    <source>
        <dbReference type="Proteomes" id="UP000792457"/>
    </source>
</evidence>
<protein>
    <recommendedName>
        <fullName evidence="10">Dystrophin</fullName>
    </recommendedName>
</protein>
<dbReference type="AlphaFoldDB" id="A0A8K0KIE8"/>
<dbReference type="PANTHER" id="PTHR12268:SF14">
    <property type="entry name" value="DYSTROPHIN-1"/>
    <property type="match status" value="1"/>
</dbReference>
<keyword evidence="6" id="KW-0175">Coiled coil</keyword>
<evidence type="ECO:0000256" key="2">
    <source>
        <dbReference type="ARBA" id="ARBA00004496"/>
    </source>
</evidence>
<comment type="subcellular location">
    <subcellularLocation>
        <location evidence="1">Cell membrane</location>
        <topology evidence="1">Peripheral membrane protein</topology>
        <orientation evidence="1">Cytoplasmic side</orientation>
    </subcellularLocation>
    <subcellularLocation>
        <location evidence="2">Cytoplasm</location>
    </subcellularLocation>
</comment>
<feature type="region of interest" description="Disordered" evidence="7">
    <location>
        <begin position="180"/>
        <end position="241"/>
    </location>
</feature>
<name>A0A8K0KIE8_LADFU</name>
<evidence type="ECO:0000256" key="7">
    <source>
        <dbReference type="SAM" id="MobiDB-lite"/>
    </source>
</evidence>
<feature type="compositionally biased region" description="Low complexity" evidence="7">
    <location>
        <begin position="199"/>
        <end position="241"/>
    </location>
</feature>
<dbReference type="InterPro" id="IPR050774">
    <property type="entry name" value="KCMF1/Dystrophin"/>
</dbReference>
<keyword evidence="3" id="KW-0963">Cytoplasm</keyword>
<dbReference type="GO" id="GO:0099536">
    <property type="term" value="P:synaptic signaling"/>
    <property type="evidence" value="ECO:0007669"/>
    <property type="project" value="TreeGrafter"/>
</dbReference>
<dbReference type="OrthoDB" id="10057795at2759"/>
<sequence length="411" mass="45779">MLKFQGSLGGDSDMLAEAHLLRQHKGRLEARMQILEDHNRQLEAQLQRLRQLLDEPGVGIGSSSPSKTGTLQTRSVTASQLATDSPAKVNGHCHDPHNSSATGKGICQHSLKITNCFFSGRKAKNHKLTHPMQEYCMATTSGEDVRDFTRALRNKFKSKRYFKKHPRVGYLPVQTVLEGDPLESPAPSPHHLLYHTHPHLAQPGNQQQTSPQSNSTPGSQTNNTSTPTPAAAPSSTTSSTADMHSRLEMYASRLAEVELRGRSHSTPDSDDEHQLIAQYCQSLNGEGGGLRGDSLSLSLPNVPRSPVQIMVAIDAEQREELEAMIRFVINFFFFVFCMLLKELEEENAQLQTEYERLRAKQTPSSTPEDSISTLGMSPVLHQQHILHSQPHHLQQQMVLQHHQISQSRIHS</sequence>
<accession>A0A8K0KIE8</accession>
<dbReference type="CDD" id="cd14686">
    <property type="entry name" value="bZIP"/>
    <property type="match status" value="1"/>
</dbReference>
<evidence type="ECO:0000256" key="4">
    <source>
        <dbReference type="ARBA" id="ARBA00022837"/>
    </source>
</evidence>
<keyword evidence="5" id="KW-0206">Cytoskeleton</keyword>